<protein>
    <submittedName>
        <fullName evidence="6">Plasminogen activator inhibitor 2, macrophage</fullName>
    </submittedName>
</protein>
<dbReference type="GO" id="GO:0004867">
    <property type="term" value="F:serine-type endopeptidase inhibitor activity"/>
    <property type="evidence" value="ECO:0007669"/>
    <property type="project" value="UniProtKB-KW"/>
</dbReference>
<evidence type="ECO:0000259" key="5">
    <source>
        <dbReference type="SMART" id="SM00093"/>
    </source>
</evidence>
<dbReference type="InterPro" id="IPR042185">
    <property type="entry name" value="Serpin_sf_2"/>
</dbReference>
<evidence type="ECO:0000313" key="7">
    <source>
        <dbReference type="Proteomes" id="UP000440578"/>
    </source>
</evidence>
<dbReference type="OrthoDB" id="9518664at2759"/>
<comment type="similarity">
    <text evidence="3">Belongs to the serpin family.</text>
</comment>
<dbReference type="InterPro" id="IPR023796">
    <property type="entry name" value="Serpin_dom"/>
</dbReference>
<accession>A0A6A4W604</accession>
<evidence type="ECO:0000313" key="6">
    <source>
        <dbReference type="EMBL" id="KAF0297331.1"/>
    </source>
</evidence>
<keyword evidence="1" id="KW-0646">Protease inhibitor</keyword>
<dbReference type="EMBL" id="VIIS01001499">
    <property type="protein sequence ID" value="KAF0297331.1"/>
    <property type="molecule type" value="Genomic_DNA"/>
</dbReference>
<comment type="caution">
    <text evidence="6">The sequence shown here is derived from an EMBL/GenBank/DDBJ whole genome shotgun (WGS) entry which is preliminary data.</text>
</comment>
<dbReference type="AlphaFoldDB" id="A0A6A4W604"/>
<dbReference type="PANTHER" id="PTHR11461">
    <property type="entry name" value="SERINE PROTEASE INHIBITOR, SERPIN"/>
    <property type="match status" value="1"/>
</dbReference>
<proteinExistence type="inferred from homology"/>
<keyword evidence="2" id="KW-0722">Serine protease inhibitor</keyword>
<evidence type="ECO:0000256" key="1">
    <source>
        <dbReference type="ARBA" id="ARBA00022690"/>
    </source>
</evidence>
<dbReference type="Gene3D" id="3.30.497.10">
    <property type="entry name" value="Antithrombin, subunit I, domain 2"/>
    <property type="match status" value="1"/>
</dbReference>
<dbReference type="SMART" id="SM00093">
    <property type="entry name" value="SERPIN"/>
    <property type="match status" value="1"/>
</dbReference>
<dbReference type="PANTHER" id="PTHR11461:SF342">
    <property type="entry name" value="SERINE PROTEASE INHIBITOR 28DC"/>
    <property type="match status" value="1"/>
</dbReference>
<reference evidence="6 7" key="1">
    <citation type="submission" date="2019-07" db="EMBL/GenBank/DDBJ databases">
        <title>Draft genome assembly of a fouling barnacle, Amphibalanus amphitrite (Darwin, 1854): The first reference genome for Thecostraca.</title>
        <authorList>
            <person name="Kim W."/>
        </authorList>
    </citation>
    <scope>NUCLEOTIDE SEQUENCE [LARGE SCALE GENOMIC DNA]</scope>
    <source>
        <strain evidence="6">SNU_AA5</strain>
        <tissue evidence="6">Soma without cirri and trophi</tissue>
    </source>
</reference>
<feature type="signal peptide" evidence="4">
    <location>
        <begin position="1"/>
        <end position="22"/>
    </location>
</feature>
<dbReference type="CDD" id="cd00172">
    <property type="entry name" value="serpin"/>
    <property type="match status" value="1"/>
</dbReference>
<keyword evidence="4" id="KW-0732">Signal</keyword>
<dbReference type="InterPro" id="IPR036186">
    <property type="entry name" value="Serpin_sf"/>
</dbReference>
<name>A0A6A4W604_AMPAM</name>
<evidence type="ECO:0000256" key="3">
    <source>
        <dbReference type="RuleBase" id="RU000411"/>
    </source>
</evidence>
<dbReference type="Proteomes" id="UP000440578">
    <property type="component" value="Unassembled WGS sequence"/>
</dbReference>
<dbReference type="SUPFAM" id="SSF56574">
    <property type="entry name" value="Serpins"/>
    <property type="match status" value="1"/>
</dbReference>
<sequence>MLAGLSMRRWGAALLLVSCAASSDLLQRLSRAHFDFTLGMYTTLVNVTDDRQQNLLVSPYSVFSLLSMLFLGAGSESLSSAQLRAVLRFHNISYASVQKAFKEVTQVLDQPYYWRHFRERSLLQLSSQVAPDSIYVRALAEYYGCMNQTYPAPADDAAEFFGCAVNNQSELAEPAAFERLAAWLRAGSSGDQTDLEGAVRSALADRPVLLLLSRVRFHGRWLHPFDPARTFSKGLFFSEPTQRLEVPMMTGRLRVPLGYSADMEARVLELPLVSRRISIFLLLPDDMERGLALLEANLTMDNLRTLLATLKEAVVNVKLPRFRLEDSGDLRTVLMSQGLTDVFDPRSADLTGIDPQGRVHPGNLFYSTSLVLDESVEASDWMGDRMAPPTDSRITDKYFEVDHPFVFLVWDYHSAMVLLMGRVVHPQPLYQQ</sequence>
<dbReference type="GO" id="GO:0005615">
    <property type="term" value="C:extracellular space"/>
    <property type="evidence" value="ECO:0007669"/>
    <property type="project" value="InterPro"/>
</dbReference>
<feature type="domain" description="Serpin" evidence="5">
    <location>
        <begin position="38"/>
        <end position="426"/>
    </location>
</feature>
<keyword evidence="7" id="KW-1185">Reference proteome</keyword>
<dbReference type="PROSITE" id="PS00284">
    <property type="entry name" value="SERPIN"/>
    <property type="match status" value="1"/>
</dbReference>
<evidence type="ECO:0000256" key="4">
    <source>
        <dbReference type="SAM" id="SignalP"/>
    </source>
</evidence>
<feature type="chain" id="PRO_5025557408" evidence="4">
    <location>
        <begin position="23"/>
        <end position="432"/>
    </location>
</feature>
<dbReference type="InterPro" id="IPR023795">
    <property type="entry name" value="Serpin_CS"/>
</dbReference>
<dbReference type="Pfam" id="PF00079">
    <property type="entry name" value="Serpin"/>
    <property type="match status" value="1"/>
</dbReference>
<dbReference type="InterPro" id="IPR042178">
    <property type="entry name" value="Serpin_sf_1"/>
</dbReference>
<organism evidence="6 7">
    <name type="scientific">Amphibalanus amphitrite</name>
    <name type="common">Striped barnacle</name>
    <name type="synonym">Balanus amphitrite</name>
    <dbReference type="NCBI Taxonomy" id="1232801"/>
    <lineage>
        <taxon>Eukaryota</taxon>
        <taxon>Metazoa</taxon>
        <taxon>Ecdysozoa</taxon>
        <taxon>Arthropoda</taxon>
        <taxon>Crustacea</taxon>
        <taxon>Multicrustacea</taxon>
        <taxon>Cirripedia</taxon>
        <taxon>Thoracica</taxon>
        <taxon>Thoracicalcarea</taxon>
        <taxon>Balanomorpha</taxon>
        <taxon>Balanoidea</taxon>
        <taxon>Balanidae</taxon>
        <taxon>Amphibalaninae</taxon>
        <taxon>Amphibalanus</taxon>
    </lineage>
</organism>
<dbReference type="Gene3D" id="2.30.39.10">
    <property type="entry name" value="Alpha-1-antitrypsin, domain 1"/>
    <property type="match status" value="1"/>
</dbReference>
<evidence type="ECO:0000256" key="2">
    <source>
        <dbReference type="ARBA" id="ARBA00022900"/>
    </source>
</evidence>
<dbReference type="InterPro" id="IPR000215">
    <property type="entry name" value="Serpin_fam"/>
</dbReference>
<gene>
    <name evidence="6" type="primary">Serpinb2</name>
    <name evidence="6" type="ORF">FJT64_005218</name>
</gene>